<feature type="compositionally biased region" description="Basic and acidic residues" evidence="1">
    <location>
        <begin position="368"/>
        <end position="384"/>
    </location>
</feature>
<sequence length="430" mass="46908">MGREQQGDSGGRGRGRGGGGGRGGGRKKGGGGGRGRQGKKGGAPEQGERGESGEQEARGGQSGIHSGESGQDPTNSAIKTTLSLVGQGQGQQHQQRRQQHQSNPEERPVGQQRQQQKQKQKQQQKQQQQQSKPKKPKKKKPVPSVPSVKVVVRHTTAEAIDDFEGLVDVLCRECKIYFLPKNRSEDDPAPTTSPESDPSASILYFVPAKTSKKRGPIPGVGYFMVTPPTSLISAKKLKVCRYQMQKSMVNAASSALDDFVKSLSSKGIKFQVIVGKAEQQSGWKEKEGGGKPDPFQNTVEDSKDFQDFLAMEKGDSQEESPSSQDSSETIPMPALVKFLTDRMAKQERKKTKSKEKEIRKKAKKNAQQKKEGNQGKKGKDGKKNDKGKKKPPKSKPPKSKPPKSKPSIDSSQKKPPPKPRMVIDPNAMSR</sequence>
<comment type="caution">
    <text evidence="2">The sequence shown here is derived from an EMBL/GenBank/DDBJ whole genome shotgun (WGS) entry which is preliminary data.</text>
</comment>
<proteinExistence type="predicted"/>
<keyword evidence="3" id="KW-1185">Reference proteome</keyword>
<feature type="compositionally biased region" description="Basic and acidic residues" evidence="1">
    <location>
        <begin position="300"/>
        <end position="316"/>
    </location>
</feature>
<name>A0A9W7G2S0_9STRA</name>
<feature type="compositionally biased region" description="Basic residues" evidence="1">
    <location>
        <begin position="347"/>
        <end position="367"/>
    </location>
</feature>
<dbReference type="EMBL" id="BRYA01000687">
    <property type="protein sequence ID" value="GMI29747.1"/>
    <property type="molecule type" value="Genomic_DNA"/>
</dbReference>
<evidence type="ECO:0000313" key="2">
    <source>
        <dbReference type="EMBL" id="GMI29747.1"/>
    </source>
</evidence>
<reference evidence="3" key="1">
    <citation type="journal article" date="2023" name="Commun. Biol.">
        <title>Genome analysis of Parmales, the sister group of diatoms, reveals the evolutionary specialization of diatoms from phago-mixotrophs to photoautotrophs.</title>
        <authorList>
            <person name="Ban H."/>
            <person name="Sato S."/>
            <person name="Yoshikawa S."/>
            <person name="Yamada K."/>
            <person name="Nakamura Y."/>
            <person name="Ichinomiya M."/>
            <person name="Sato N."/>
            <person name="Blanc-Mathieu R."/>
            <person name="Endo H."/>
            <person name="Kuwata A."/>
            <person name="Ogata H."/>
        </authorList>
    </citation>
    <scope>NUCLEOTIDE SEQUENCE [LARGE SCALE GENOMIC DNA]</scope>
</reference>
<accession>A0A9W7G2S0</accession>
<protein>
    <submittedName>
        <fullName evidence="2">Uncharacterized protein</fullName>
    </submittedName>
</protein>
<feature type="compositionally biased region" description="Polar residues" evidence="1">
    <location>
        <begin position="68"/>
        <end position="84"/>
    </location>
</feature>
<gene>
    <name evidence="2" type="ORF">TrCOL_g8968</name>
</gene>
<feature type="compositionally biased region" description="Basic and acidic residues" evidence="1">
    <location>
        <begin position="46"/>
        <end position="57"/>
    </location>
</feature>
<feature type="compositionally biased region" description="Low complexity" evidence="1">
    <location>
        <begin position="319"/>
        <end position="328"/>
    </location>
</feature>
<dbReference type="AlphaFoldDB" id="A0A9W7G2S0"/>
<dbReference type="Proteomes" id="UP001165065">
    <property type="component" value="Unassembled WGS sequence"/>
</dbReference>
<feature type="compositionally biased region" description="Basic residues" evidence="1">
    <location>
        <begin position="385"/>
        <end position="403"/>
    </location>
</feature>
<feature type="compositionally biased region" description="Gly residues" evidence="1">
    <location>
        <begin position="8"/>
        <end position="23"/>
    </location>
</feature>
<feature type="region of interest" description="Disordered" evidence="1">
    <location>
        <begin position="1"/>
        <end position="150"/>
    </location>
</feature>
<organism evidence="2 3">
    <name type="scientific">Triparma columacea</name>
    <dbReference type="NCBI Taxonomy" id="722753"/>
    <lineage>
        <taxon>Eukaryota</taxon>
        <taxon>Sar</taxon>
        <taxon>Stramenopiles</taxon>
        <taxon>Ochrophyta</taxon>
        <taxon>Bolidophyceae</taxon>
        <taxon>Parmales</taxon>
        <taxon>Triparmaceae</taxon>
        <taxon>Triparma</taxon>
    </lineage>
</organism>
<evidence type="ECO:0000256" key="1">
    <source>
        <dbReference type="SAM" id="MobiDB-lite"/>
    </source>
</evidence>
<feature type="region of interest" description="Disordered" evidence="1">
    <location>
        <begin position="279"/>
        <end position="430"/>
    </location>
</feature>
<feature type="compositionally biased region" description="Basic residues" evidence="1">
    <location>
        <begin position="132"/>
        <end position="141"/>
    </location>
</feature>
<evidence type="ECO:0000313" key="3">
    <source>
        <dbReference type="Proteomes" id="UP001165065"/>
    </source>
</evidence>